<evidence type="ECO:0000313" key="1">
    <source>
        <dbReference type="EMBL" id="AVO22532.1"/>
    </source>
</evidence>
<dbReference type="KEGG" id="vg:64471852"/>
<dbReference type="RefSeq" id="YP_010055915.1">
    <property type="nucleotide sequence ID" value="NC_054671.1"/>
</dbReference>
<organism evidence="1 2">
    <name type="scientific">Streptomyces phage Paedore</name>
    <dbReference type="NCBI Taxonomy" id="2108134"/>
    <lineage>
        <taxon>Viruses</taxon>
        <taxon>Duplodnaviria</taxon>
        <taxon>Heunggongvirae</taxon>
        <taxon>Uroviricota</taxon>
        <taxon>Caudoviricetes</taxon>
        <taxon>Arquatrovirinae</taxon>
        <taxon>Arequatrovirus</taxon>
        <taxon>Arequatrovirus paedore</taxon>
    </lineage>
</organism>
<reference evidence="1 2" key="1">
    <citation type="submission" date="2018-02" db="EMBL/GenBank/DDBJ databases">
        <authorList>
            <person name="Zack K.M."/>
            <person name="Dedrick R.M."/>
            <person name="Ward M."/>
            <person name="Garlena R.A."/>
            <person name="Russell D.A."/>
            <person name="Pope W.H."/>
            <person name="Jacobs-Sera D."/>
            <person name="Hatfull G.F."/>
        </authorList>
    </citation>
    <scope>NUCLEOTIDE SEQUENCE [LARGE SCALE GENOMIC DNA]</scope>
</reference>
<evidence type="ECO:0000313" key="2">
    <source>
        <dbReference type="Proteomes" id="UP000240673"/>
    </source>
</evidence>
<dbReference type="Proteomes" id="UP000240673">
    <property type="component" value="Segment"/>
</dbReference>
<sequence length="55" mass="6137">MGITRKLLSVSTLGAVDFRSDKERTAAYTRTTAKQTKKQTKLLKQQAKIQKKLGA</sequence>
<protein>
    <submittedName>
        <fullName evidence="1">Uncharacterized protein</fullName>
    </submittedName>
</protein>
<gene>
    <name evidence="1" type="primary">49</name>
    <name evidence="1" type="ORF">PBI_PAEDORE_49</name>
</gene>
<dbReference type="EMBL" id="MH001460">
    <property type="protein sequence ID" value="AVO22532.1"/>
    <property type="molecule type" value="Genomic_DNA"/>
</dbReference>
<dbReference type="GeneID" id="64471852"/>
<name>A0A2P1JTS9_9CAUD</name>
<proteinExistence type="predicted"/>
<keyword evidence="2" id="KW-1185">Reference proteome</keyword>
<accession>A0A2P1JTS9</accession>